<dbReference type="GO" id="GO:0016121">
    <property type="term" value="P:carotene catabolic process"/>
    <property type="evidence" value="ECO:0007669"/>
    <property type="project" value="TreeGrafter"/>
</dbReference>
<comment type="cofactor">
    <cofactor evidence="1">
        <name>Fe(2+)</name>
        <dbReference type="ChEBI" id="CHEBI:29033"/>
    </cofactor>
</comment>
<evidence type="ECO:0000256" key="4">
    <source>
        <dbReference type="ARBA" id="ARBA00023002"/>
    </source>
</evidence>
<keyword evidence="5" id="KW-0408">Iron</keyword>
<reference evidence="6" key="1">
    <citation type="submission" date="2020-05" db="EMBL/GenBank/DDBJ databases">
        <authorList>
            <person name="Chiriac C."/>
            <person name="Salcher M."/>
            <person name="Ghai R."/>
            <person name="Kavagutti S V."/>
        </authorList>
    </citation>
    <scope>NUCLEOTIDE SEQUENCE</scope>
</reference>
<proteinExistence type="inferred from homology"/>
<dbReference type="GO" id="GO:0046872">
    <property type="term" value="F:metal ion binding"/>
    <property type="evidence" value="ECO:0007669"/>
    <property type="project" value="UniProtKB-KW"/>
</dbReference>
<name>A0A6J6PR83_9ZZZZ</name>
<keyword evidence="3" id="KW-0479">Metal-binding</keyword>
<dbReference type="EMBL" id="CAEZXS010000090">
    <property type="protein sequence ID" value="CAB4699335.1"/>
    <property type="molecule type" value="Genomic_DNA"/>
</dbReference>
<protein>
    <submittedName>
        <fullName evidence="6">Unannotated protein</fullName>
    </submittedName>
</protein>
<dbReference type="Pfam" id="PF03055">
    <property type="entry name" value="RPE65"/>
    <property type="match status" value="1"/>
</dbReference>
<accession>A0A6J6PR83</accession>
<evidence type="ECO:0000313" key="6">
    <source>
        <dbReference type="EMBL" id="CAB4699335.1"/>
    </source>
</evidence>
<sequence>MPLPRSIFSQSTPQDHDLTLLSGIWPQDLTGELLLSAPHPSTFDNPHPFFGDGMTYRLSLEAGTHGAPQDSFAWRQRIIDSPSARLRTLRPDVFSATHMGVQSPFGMSNAANTAPLPWGDRLFTTWDVGRPVEIDPVTLGFLGEVGHRSEWKDFEIFDQPILPLVMSTAHPVIDPDRDVLWTVNIFWGELHVVRWDGVNPLQMWPITGGIIPQSVHTITQTRDWLIIGDCAFKVEPQVLTGGDRLEPANASGPVYLIRKDALEAVPPGTPVSANVFEIAPEINHYYAMYEDAGGIQVLFEHTQNADLAMTQGAGDIDALGRPVDPALCGLFGFPMSPDRNTLIEFNPETGKVHERAEQRDPTLLWSRQLNAIDWSTEGRSKPTMHHQVHFGWRPEAVTQKMLALYADRIDRSEWPVDETPPLLTTTSVPDLQLQTHHEFAMDDMPTSPIFVPRDPGSVPGSSRYAGSDPGGHDGYVVVPVVNDKGFRVEVFDAASVGSGPLATLSGTTAAGSAVAVPFVLHSAWMPRVVASQDLPRLKFSAELDRIDQLPEDLAAAARQVARDLDEGIPMDAPAMS</sequence>
<keyword evidence="4" id="KW-0560">Oxidoreductase</keyword>
<evidence type="ECO:0000256" key="1">
    <source>
        <dbReference type="ARBA" id="ARBA00001954"/>
    </source>
</evidence>
<dbReference type="PANTHER" id="PTHR10543">
    <property type="entry name" value="BETA-CAROTENE DIOXYGENASE"/>
    <property type="match status" value="1"/>
</dbReference>
<evidence type="ECO:0000256" key="5">
    <source>
        <dbReference type="ARBA" id="ARBA00023004"/>
    </source>
</evidence>
<evidence type="ECO:0000256" key="2">
    <source>
        <dbReference type="ARBA" id="ARBA00006787"/>
    </source>
</evidence>
<dbReference type="InterPro" id="IPR004294">
    <property type="entry name" value="Carotenoid_Oase"/>
</dbReference>
<dbReference type="PANTHER" id="PTHR10543:SF89">
    <property type="entry name" value="CAROTENOID 9,10(9',10')-CLEAVAGE DIOXYGENASE 1"/>
    <property type="match status" value="1"/>
</dbReference>
<gene>
    <name evidence="6" type="ORF">UFOPK2582_00861</name>
</gene>
<evidence type="ECO:0000256" key="3">
    <source>
        <dbReference type="ARBA" id="ARBA00022723"/>
    </source>
</evidence>
<dbReference type="GO" id="GO:0010436">
    <property type="term" value="F:carotenoid dioxygenase activity"/>
    <property type="evidence" value="ECO:0007669"/>
    <property type="project" value="TreeGrafter"/>
</dbReference>
<dbReference type="AlphaFoldDB" id="A0A6J6PR83"/>
<comment type="similarity">
    <text evidence="2">Belongs to the carotenoid oxygenase family.</text>
</comment>
<organism evidence="6">
    <name type="scientific">freshwater metagenome</name>
    <dbReference type="NCBI Taxonomy" id="449393"/>
    <lineage>
        <taxon>unclassified sequences</taxon>
        <taxon>metagenomes</taxon>
        <taxon>ecological metagenomes</taxon>
    </lineage>
</organism>